<dbReference type="SMART" id="SM00473">
    <property type="entry name" value="PAN_AP"/>
    <property type="match status" value="2"/>
</dbReference>
<dbReference type="Proteomes" id="UP001189429">
    <property type="component" value="Unassembled WGS sequence"/>
</dbReference>
<reference evidence="2" key="1">
    <citation type="submission" date="2023-10" db="EMBL/GenBank/DDBJ databases">
        <authorList>
            <person name="Chen Y."/>
            <person name="Shah S."/>
            <person name="Dougan E. K."/>
            <person name="Thang M."/>
            <person name="Chan C."/>
        </authorList>
    </citation>
    <scope>NUCLEOTIDE SEQUENCE [LARGE SCALE GENOMIC DNA]</scope>
</reference>
<feature type="domain" description="Apple" evidence="1">
    <location>
        <begin position="140"/>
        <end position="223"/>
    </location>
</feature>
<name>A0ABN9U7G3_9DINO</name>
<accession>A0ABN9U7G3</accession>
<organism evidence="2 3">
    <name type="scientific">Prorocentrum cordatum</name>
    <dbReference type="NCBI Taxonomy" id="2364126"/>
    <lineage>
        <taxon>Eukaryota</taxon>
        <taxon>Sar</taxon>
        <taxon>Alveolata</taxon>
        <taxon>Dinophyceae</taxon>
        <taxon>Prorocentrales</taxon>
        <taxon>Prorocentraceae</taxon>
        <taxon>Prorocentrum</taxon>
    </lineage>
</organism>
<comment type="caution">
    <text evidence="2">The sequence shown here is derived from an EMBL/GenBank/DDBJ whole genome shotgun (WGS) entry which is preliminary data.</text>
</comment>
<evidence type="ECO:0000313" key="3">
    <source>
        <dbReference type="Proteomes" id="UP001189429"/>
    </source>
</evidence>
<protein>
    <recommendedName>
        <fullName evidence="1">Apple domain-containing protein</fullName>
    </recommendedName>
</protein>
<dbReference type="InterPro" id="IPR003609">
    <property type="entry name" value="Pan_app"/>
</dbReference>
<gene>
    <name evidence="2" type="ORF">PCOR1329_LOCUS45441</name>
</gene>
<evidence type="ECO:0000259" key="1">
    <source>
        <dbReference type="PROSITE" id="PS50948"/>
    </source>
</evidence>
<keyword evidence="3" id="KW-1185">Reference proteome</keyword>
<dbReference type="EMBL" id="CAUYUJ010015465">
    <property type="protein sequence ID" value="CAK0854280.1"/>
    <property type="molecule type" value="Genomic_DNA"/>
</dbReference>
<sequence length="489" mass="51373">DHQCRSLLRREVGQEADVRSPWRGPSTSPWVPPQPHVDKLWRQWVSPNAVAAAGQPALAAGGRGRSRFARHLAASTWSSSLAAGGGLCLVLVWVCWQRQPSAWPRPAGALGNARELERPWSATALVWRRYGGDAGVDHGCRGALDLAIDAPSGVLAAPAASEDECKRKCTDMGLDDCTGIEYHHGADNRCLLWSQPVKGIVVRKGASCLVRAPSGSFTVEDACTTSSTISPKATCAADTACGAPDAVHAEVGISPESCQSLCLTTLRARCVAVEHDSKTGGCKIFDEPTGGGHAALGVTCSRFELGAPGESSSSTTVTTSLTLTTSHRIAANNSRNGATEDTTVTSATTATTATTTSTAIEVCQQPTEGGSCYSNVLSTMRVAKQMSPDARPKGLLGKGGACAGLLTSTSFETFQACLHTAPDFGCDAPCPCHTAQPGERCYQTVVWVMNQGIAQRPDWYPGLGPGSSFEEIQDFLYRDGTGNSSCDER</sequence>
<proteinExistence type="predicted"/>
<feature type="non-terminal residue" evidence="2">
    <location>
        <position position="489"/>
    </location>
</feature>
<dbReference type="PROSITE" id="PS50948">
    <property type="entry name" value="PAN"/>
    <property type="match status" value="1"/>
</dbReference>
<evidence type="ECO:0000313" key="2">
    <source>
        <dbReference type="EMBL" id="CAK0854280.1"/>
    </source>
</evidence>
<feature type="non-terminal residue" evidence="2">
    <location>
        <position position="1"/>
    </location>
</feature>